<name>A0AC35FDC1_9BILA</name>
<evidence type="ECO:0000313" key="1">
    <source>
        <dbReference type="Proteomes" id="UP000887580"/>
    </source>
</evidence>
<sequence>ISKFKDDPRLKASEVLASYTGLFRKLPKELDLKRFHAYNFIFLLSCHRERRPMVQALRNMMCKDENREINIENLYNYVAEIEAELQNSSSMDVTKIAAVKAHHRKPRNKKGNGNNASKDECFICKGSGHWSKNCPQNLKRKTRSRGLQFQKKAHVCRITSHRKEPQLHITVHIEGTPTELVFDTGAEATDAKPVPMKARHAPFPCMNAVVEKRDRMPPKEKPTPWSKPSKSWSRIHIDYAGPVQNLYFLVVVDAYSKWPEIVPTKTISAKVTVDILRQIFGRYGMPKEVISDNGTQFTSRLFKEFCDMNGITHHFSPAYHPQSNGQAERFVDSFKRALLKLEGEGDIEEKLQMFLLTYRATPNRQVENDESPAEAMFGRKIRWNLELLRPKSKKASSNLQPKREFKPGAAVYYRKHDYNSETWIAATVVERIGKCLYQLKLPNGTIRGHINQLRERISNASDEYDEMMEYFDFIHVPKIHHTETSNAKEAEERNSVGNEDSTEAREEEVSTETNEEIEFVTPITSHVPPEQEYLQQIETAENIPDQVPERRYPNRNRHQTNRLNVNRNSKKSYKN</sequence>
<proteinExistence type="predicted"/>
<evidence type="ECO:0000313" key="2">
    <source>
        <dbReference type="WBParaSite" id="PS1159_v2.g16330.t1"/>
    </source>
</evidence>
<accession>A0AC35FDC1</accession>
<protein>
    <submittedName>
        <fullName evidence="2">Integrase catalytic domain-containing protein</fullName>
    </submittedName>
</protein>
<organism evidence="1 2">
    <name type="scientific">Panagrolaimus sp. PS1159</name>
    <dbReference type="NCBI Taxonomy" id="55785"/>
    <lineage>
        <taxon>Eukaryota</taxon>
        <taxon>Metazoa</taxon>
        <taxon>Ecdysozoa</taxon>
        <taxon>Nematoda</taxon>
        <taxon>Chromadorea</taxon>
        <taxon>Rhabditida</taxon>
        <taxon>Tylenchina</taxon>
        <taxon>Panagrolaimomorpha</taxon>
        <taxon>Panagrolaimoidea</taxon>
        <taxon>Panagrolaimidae</taxon>
        <taxon>Panagrolaimus</taxon>
    </lineage>
</organism>
<reference evidence="2" key="1">
    <citation type="submission" date="2022-11" db="UniProtKB">
        <authorList>
            <consortium name="WormBaseParasite"/>
        </authorList>
    </citation>
    <scope>IDENTIFICATION</scope>
</reference>
<dbReference type="WBParaSite" id="PS1159_v2.g16330.t1">
    <property type="protein sequence ID" value="PS1159_v2.g16330.t1"/>
    <property type="gene ID" value="PS1159_v2.g16330"/>
</dbReference>
<dbReference type="Proteomes" id="UP000887580">
    <property type="component" value="Unplaced"/>
</dbReference>